<accession>A0A1Z5JRC4</accession>
<dbReference type="PANTHER" id="PTHR23257:SF958">
    <property type="entry name" value="SERINE_THREONINE-PROTEIN KINASE WNK4"/>
    <property type="match status" value="1"/>
</dbReference>
<evidence type="ECO:0000313" key="3">
    <source>
        <dbReference type="EMBL" id="GAX16446.1"/>
    </source>
</evidence>
<comment type="caution">
    <text evidence="3">The sequence shown here is derived from an EMBL/GenBank/DDBJ whole genome shotgun (WGS) entry which is preliminary data.</text>
</comment>
<reference evidence="3 4" key="1">
    <citation type="journal article" date="2015" name="Plant Cell">
        <title>Oil accumulation by the oleaginous diatom Fistulifera solaris as revealed by the genome and transcriptome.</title>
        <authorList>
            <person name="Tanaka T."/>
            <person name="Maeda Y."/>
            <person name="Veluchamy A."/>
            <person name="Tanaka M."/>
            <person name="Abida H."/>
            <person name="Marechal E."/>
            <person name="Bowler C."/>
            <person name="Muto M."/>
            <person name="Sunaga Y."/>
            <person name="Tanaka M."/>
            <person name="Yoshino T."/>
            <person name="Taniguchi T."/>
            <person name="Fukuda Y."/>
            <person name="Nemoto M."/>
            <person name="Matsumoto M."/>
            <person name="Wong P.S."/>
            <person name="Aburatani S."/>
            <person name="Fujibuchi W."/>
        </authorList>
    </citation>
    <scope>NUCLEOTIDE SEQUENCE [LARGE SCALE GENOMIC DNA]</scope>
    <source>
        <strain evidence="3 4">JPCC DA0580</strain>
    </source>
</reference>
<protein>
    <recommendedName>
        <fullName evidence="2">Protein kinase domain-containing protein</fullName>
    </recommendedName>
</protein>
<evidence type="ECO:0000256" key="1">
    <source>
        <dbReference type="SAM" id="MobiDB-lite"/>
    </source>
</evidence>
<dbReference type="Proteomes" id="UP000198406">
    <property type="component" value="Unassembled WGS sequence"/>
</dbReference>
<evidence type="ECO:0000313" key="4">
    <source>
        <dbReference type="Proteomes" id="UP000198406"/>
    </source>
</evidence>
<dbReference type="AlphaFoldDB" id="A0A1Z5JRC4"/>
<dbReference type="Gene3D" id="1.10.510.10">
    <property type="entry name" value="Transferase(Phosphotransferase) domain 1"/>
    <property type="match status" value="1"/>
</dbReference>
<gene>
    <name evidence="3" type="ORF">FisN_19Lh024</name>
</gene>
<sequence>METVAEEDSIHLSRDDLLPNPSSGRDPEKELMETTRRYLLQVTENSKLFQKLPAVPSLNPAEIQIGEVLGSGEFGLVCLVESINMLHNGNESISSLMRNAAAAAHGSHCKIDQFDMSSSPGHHHIIDFEALPEIKPFRHEGQFEKSFATSSVIFTNAMLSSFEVSASSLPDFTEATFCEDDLEDTEDDEFVKLEDIPRQLSRSNLAASTRRDGQPRYALKAVKPDIGKNKRKMAIIDLASEALFLRALHHTNIIRLRATVGSPGSPDYGLFLDRLTCTLQEKISSWADEYGPYSQLYGSSCSCKQPPVDTVLFRERLVICLDIARALCHIHNHSVVYRDLKPDNIGFNVRGTIQIFDFGLAKEFDENDKLGDVEIYQNATGLTGSRRYMAPEVVMCEPYGLSVDVYSFGLVFWEVFSLEKPFSHYRTLKQFTDGIIHKQQRPPKLTHLLPDSLQTLMCESWAHDWRKRPPFPIISRKLQQELWKWQKTGKEDETLVTDRTKFLRQNSWRSFRKSATSQKVSLRTLFPSGTSSRKVSGENARRKSGSGEGLRIASGISENIRRTSGTSENIRRAPGSGEGIRKASVTSESFRRIAAASSKDLNS</sequence>
<dbReference type="SMART" id="SM00220">
    <property type="entry name" value="S_TKc"/>
    <property type="match status" value="1"/>
</dbReference>
<feature type="compositionally biased region" description="Basic and acidic residues" evidence="1">
    <location>
        <begin position="8"/>
        <end position="17"/>
    </location>
</feature>
<feature type="domain" description="Protein kinase" evidence="2">
    <location>
        <begin position="63"/>
        <end position="482"/>
    </location>
</feature>
<dbReference type="GO" id="GO:0007165">
    <property type="term" value="P:signal transduction"/>
    <property type="evidence" value="ECO:0007669"/>
    <property type="project" value="TreeGrafter"/>
</dbReference>
<dbReference type="Pfam" id="PF00069">
    <property type="entry name" value="Pkinase"/>
    <property type="match status" value="1"/>
</dbReference>
<dbReference type="PROSITE" id="PS50011">
    <property type="entry name" value="PROTEIN_KINASE_DOM"/>
    <property type="match status" value="1"/>
</dbReference>
<dbReference type="PANTHER" id="PTHR23257">
    <property type="entry name" value="SERINE-THREONINE PROTEIN KINASE"/>
    <property type="match status" value="1"/>
</dbReference>
<keyword evidence="4" id="KW-1185">Reference proteome</keyword>
<evidence type="ECO:0000259" key="2">
    <source>
        <dbReference type="PROSITE" id="PS50011"/>
    </source>
</evidence>
<proteinExistence type="predicted"/>
<dbReference type="InterPro" id="IPR050167">
    <property type="entry name" value="Ser_Thr_protein_kinase"/>
</dbReference>
<dbReference type="GO" id="GO:0005737">
    <property type="term" value="C:cytoplasm"/>
    <property type="evidence" value="ECO:0007669"/>
    <property type="project" value="TreeGrafter"/>
</dbReference>
<feature type="region of interest" description="Disordered" evidence="1">
    <location>
        <begin position="527"/>
        <end position="586"/>
    </location>
</feature>
<dbReference type="SUPFAM" id="SSF56112">
    <property type="entry name" value="Protein kinase-like (PK-like)"/>
    <property type="match status" value="1"/>
</dbReference>
<feature type="region of interest" description="Disordered" evidence="1">
    <location>
        <begin position="1"/>
        <end position="30"/>
    </location>
</feature>
<dbReference type="InParanoid" id="A0A1Z5JRC4"/>
<name>A0A1Z5JRC4_FISSO</name>
<dbReference type="GO" id="GO:0005524">
    <property type="term" value="F:ATP binding"/>
    <property type="evidence" value="ECO:0007669"/>
    <property type="project" value="InterPro"/>
</dbReference>
<dbReference type="EMBL" id="BDSP01000106">
    <property type="protein sequence ID" value="GAX16446.1"/>
    <property type="molecule type" value="Genomic_DNA"/>
</dbReference>
<dbReference type="GO" id="GO:0004672">
    <property type="term" value="F:protein kinase activity"/>
    <property type="evidence" value="ECO:0007669"/>
    <property type="project" value="InterPro"/>
</dbReference>
<dbReference type="InterPro" id="IPR000719">
    <property type="entry name" value="Prot_kinase_dom"/>
</dbReference>
<dbReference type="OrthoDB" id="48388at2759"/>
<dbReference type="InterPro" id="IPR011009">
    <property type="entry name" value="Kinase-like_dom_sf"/>
</dbReference>
<organism evidence="3 4">
    <name type="scientific">Fistulifera solaris</name>
    <name type="common">Oleaginous diatom</name>
    <dbReference type="NCBI Taxonomy" id="1519565"/>
    <lineage>
        <taxon>Eukaryota</taxon>
        <taxon>Sar</taxon>
        <taxon>Stramenopiles</taxon>
        <taxon>Ochrophyta</taxon>
        <taxon>Bacillariophyta</taxon>
        <taxon>Bacillariophyceae</taxon>
        <taxon>Bacillariophycidae</taxon>
        <taxon>Naviculales</taxon>
        <taxon>Naviculaceae</taxon>
        <taxon>Fistulifera</taxon>
    </lineage>
</organism>